<dbReference type="PROSITE" id="PS00108">
    <property type="entry name" value="PROTEIN_KINASE_ST"/>
    <property type="match status" value="1"/>
</dbReference>
<dbReference type="InterPro" id="IPR011009">
    <property type="entry name" value="Kinase-like_dom_sf"/>
</dbReference>
<dbReference type="EMBL" id="JAUJYO010000007">
    <property type="protein sequence ID" value="KAK1312901.1"/>
    <property type="molecule type" value="Genomic_DNA"/>
</dbReference>
<comment type="similarity">
    <text evidence="6">Belongs to the protein kinase superfamily.</text>
</comment>
<keyword evidence="1" id="KW-0808">Transferase</keyword>
<sequence>MAAKDNLKTKKKTKIKKKTLMAWSRGHIIGRGSYGTVSLALINPNEQHTQPVVAAVKFAPHDLSKTLQHEKTVLDSLGESPHIIKCLGEDVTLEEDVTHYNLFLEYAARGTLADLLKNSPHGHLRELDVKHITCSLLRALIHLKNKGYVHCDVKPENILLMENGEVKLADFGTAKKVGEKVKELRGTPLYMAPEGIMRSEYEPPFDVWSLGCTIAKLVSGRHLWMNMKNWAPAAVMFNIGLKERLPEIPDEISEQGKDFLGKCLARDPKERWTAEMLLDHPFVSYGRSLLSSPFSGKLVERALTARAVQAV</sequence>
<reference evidence="8" key="2">
    <citation type="submission" date="2023-06" db="EMBL/GenBank/DDBJ databases">
        <authorList>
            <person name="Ma L."/>
            <person name="Liu K.-W."/>
            <person name="Li Z."/>
            <person name="Hsiao Y.-Y."/>
            <person name="Qi Y."/>
            <person name="Fu T."/>
            <person name="Tang G."/>
            <person name="Zhang D."/>
            <person name="Sun W.-H."/>
            <person name="Liu D.-K."/>
            <person name="Li Y."/>
            <person name="Chen G.-Z."/>
            <person name="Liu X.-D."/>
            <person name="Liao X.-Y."/>
            <person name="Jiang Y.-T."/>
            <person name="Yu X."/>
            <person name="Hao Y."/>
            <person name="Huang J."/>
            <person name="Zhao X.-W."/>
            <person name="Ke S."/>
            <person name="Chen Y.-Y."/>
            <person name="Wu W.-L."/>
            <person name="Hsu J.-L."/>
            <person name="Lin Y.-F."/>
            <person name="Huang M.-D."/>
            <person name="Li C.-Y."/>
            <person name="Huang L."/>
            <person name="Wang Z.-W."/>
            <person name="Zhao X."/>
            <person name="Zhong W.-Y."/>
            <person name="Peng D.-H."/>
            <person name="Ahmad S."/>
            <person name="Lan S."/>
            <person name="Zhang J.-S."/>
            <person name="Tsai W.-C."/>
            <person name="Van De Peer Y."/>
            <person name="Liu Z.-J."/>
        </authorList>
    </citation>
    <scope>NUCLEOTIDE SEQUENCE</scope>
    <source>
        <strain evidence="8">CP</strain>
        <tissue evidence="8">Leaves</tissue>
    </source>
</reference>
<evidence type="ECO:0000256" key="1">
    <source>
        <dbReference type="ARBA" id="ARBA00022679"/>
    </source>
</evidence>
<feature type="binding site" evidence="5">
    <location>
        <position position="57"/>
    </location>
    <ligand>
        <name>ATP</name>
        <dbReference type="ChEBI" id="CHEBI:30616"/>
    </ligand>
</feature>
<dbReference type="InterPro" id="IPR000719">
    <property type="entry name" value="Prot_kinase_dom"/>
</dbReference>
<protein>
    <submittedName>
        <fullName evidence="8">Mitogen-activated protein kinase kinase kinase ANP1</fullName>
    </submittedName>
</protein>
<evidence type="ECO:0000256" key="3">
    <source>
        <dbReference type="ARBA" id="ARBA00022777"/>
    </source>
</evidence>
<name>A0AAV9EI90_ACOCL</name>
<comment type="caution">
    <text evidence="8">The sequence shown here is derived from an EMBL/GenBank/DDBJ whole genome shotgun (WGS) entry which is preliminary data.</text>
</comment>
<evidence type="ECO:0000256" key="6">
    <source>
        <dbReference type="RuleBase" id="RU000304"/>
    </source>
</evidence>
<dbReference type="PROSITE" id="PS50011">
    <property type="entry name" value="PROTEIN_KINASE_DOM"/>
    <property type="match status" value="1"/>
</dbReference>
<dbReference type="InterPro" id="IPR008271">
    <property type="entry name" value="Ser/Thr_kinase_AS"/>
</dbReference>
<dbReference type="PROSITE" id="PS00107">
    <property type="entry name" value="PROTEIN_KINASE_ATP"/>
    <property type="match status" value="1"/>
</dbReference>
<keyword evidence="3 8" id="KW-0418">Kinase</keyword>
<dbReference type="GO" id="GO:0004674">
    <property type="term" value="F:protein serine/threonine kinase activity"/>
    <property type="evidence" value="ECO:0007669"/>
    <property type="project" value="UniProtKB-KW"/>
</dbReference>
<evidence type="ECO:0000313" key="8">
    <source>
        <dbReference type="EMBL" id="KAK1312901.1"/>
    </source>
</evidence>
<dbReference type="GO" id="GO:0007165">
    <property type="term" value="P:signal transduction"/>
    <property type="evidence" value="ECO:0007669"/>
    <property type="project" value="TreeGrafter"/>
</dbReference>
<dbReference type="SMART" id="SM00220">
    <property type="entry name" value="S_TKc"/>
    <property type="match status" value="1"/>
</dbReference>
<organism evidence="8 9">
    <name type="scientific">Acorus calamus</name>
    <name type="common">Sweet flag</name>
    <dbReference type="NCBI Taxonomy" id="4465"/>
    <lineage>
        <taxon>Eukaryota</taxon>
        <taxon>Viridiplantae</taxon>
        <taxon>Streptophyta</taxon>
        <taxon>Embryophyta</taxon>
        <taxon>Tracheophyta</taxon>
        <taxon>Spermatophyta</taxon>
        <taxon>Magnoliopsida</taxon>
        <taxon>Liliopsida</taxon>
        <taxon>Acoraceae</taxon>
        <taxon>Acorus</taxon>
    </lineage>
</organism>
<keyword evidence="2 5" id="KW-0547">Nucleotide-binding</keyword>
<feature type="domain" description="Protein kinase" evidence="7">
    <location>
        <begin position="23"/>
        <end position="283"/>
    </location>
</feature>
<keyword evidence="4 5" id="KW-0067">ATP-binding</keyword>
<dbReference type="PANTHER" id="PTHR48011:SF18">
    <property type="entry name" value="MITOGEN-ACTIVATED PROTEIN KINASE KINASE KINASE 19-RELATED"/>
    <property type="match status" value="1"/>
</dbReference>
<dbReference type="InterPro" id="IPR017441">
    <property type="entry name" value="Protein_kinase_ATP_BS"/>
</dbReference>
<dbReference type="AlphaFoldDB" id="A0AAV9EI90"/>
<proteinExistence type="inferred from homology"/>
<dbReference type="PANTHER" id="PTHR48011">
    <property type="entry name" value="CCR4-NOT TRANSCRIPTIONAL COMPLEX SUBUNIT CAF120-RELATED"/>
    <property type="match status" value="1"/>
</dbReference>
<evidence type="ECO:0000256" key="5">
    <source>
        <dbReference type="PROSITE-ProRule" id="PRU10141"/>
    </source>
</evidence>
<accession>A0AAV9EI90</accession>
<dbReference type="Pfam" id="PF00069">
    <property type="entry name" value="Pkinase"/>
    <property type="match status" value="1"/>
</dbReference>
<evidence type="ECO:0000313" key="9">
    <source>
        <dbReference type="Proteomes" id="UP001180020"/>
    </source>
</evidence>
<keyword evidence="6" id="KW-0723">Serine/threonine-protein kinase</keyword>
<dbReference type="GO" id="GO:0005524">
    <property type="term" value="F:ATP binding"/>
    <property type="evidence" value="ECO:0007669"/>
    <property type="project" value="UniProtKB-UniRule"/>
</dbReference>
<dbReference type="Proteomes" id="UP001180020">
    <property type="component" value="Unassembled WGS sequence"/>
</dbReference>
<dbReference type="SUPFAM" id="SSF56112">
    <property type="entry name" value="Protein kinase-like (PK-like)"/>
    <property type="match status" value="1"/>
</dbReference>
<dbReference type="InterPro" id="IPR052751">
    <property type="entry name" value="Plant_MAPKKK"/>
</dbReference>
<dbReference type="CDD" id="cd06606">
    <property type="entry name" value="STKc_MAPKKK"/>
    <property type="match status" value="1"/>
</dbReference>
<evidence type="ECO:0000256" key="2">
    <source>
        <dbReference type="ARBA" id="ARBA00022741"/>
    </source>
</evidence>
<dbReference type="Gene3D" id="1.10.510.10">
    <property type="entry name" value="Transferase(Phosphotransferase) domain 1"/>
    <property type="match status" value="1"/>
</dbReference>
<keyword evidence="9" id="KW-1185">Reference proteome</keyword>
<evidence type="ECO:0000256" key="4">
    <source>
        <dbReference type="ARBA" id="ARBA00022840"/>
    </source>
</evidence>
<reference evidence="8" key="1">
    <citation type="journal article" date="2023" name="Nat. Commun.">
        <title>Diploid and tetraploid genomes of Acorus and the evolution of monocots.</title>
        <authorList>
            <person name="Ma L."/>
            <person name="Liu K.W."/>
            <person name="Li Z."/>
            <person name="Hsiao Y.Y."/>
            <person name="Qi Y."/>
            <person name="Fu T."/>
            <person name="Tang G.D."/>
            <person name="Zhang D."/>
            <person name="Sun W.H."/>
            <person name="Liu D.K."/>
            <person name="Li Y."/>
            <person name="Chen G.Z."/>
            <person name="Liu X.D."/>
            <person name="Liao X.Y."/>
            <person name="Jiang Y.T."/>
            <person name="Yu X."/>
            <person name="Hao Y."/>
            <person name="Huang J."/>
            <person name="Zhao X.W."/>
            <person name="Ke S."/>
            <person name="Chen Y.Y."/>
            <person name="Wu W.L."/>
            <person name="Hsu J.L."/>
            <person name="Lin Y.F."/>
            <person name="Huang M.D."/>
            <person name="Li C.Y."/>
            <person name="Huang L."/>
            <person name="Wang Z.W."/>
            <person name="Zhao X."/>
            <person name="Zhong W.Y."/>
            <person name="Peng D.H."/>
            <person name="Ahmad S."/>
            <person name="Lan S."/>
            <person name="Zhang J.S."/>
            <person name="Tsai W.C."/>
            <person name="Van de Peer Y."/>
            <person name="Liu Z.J."/>
        </authorList>
    </citation>
    <scope>NUCLEOTIDE SEQUENCE</scope>
    <source>
        <strain evidence="8">CP</strain>
    </source>
</reference>
<evidence type="ECO:0000259" key="7">
    <source>
        <dbReference type="PROSITE" id="PS50011"/>
    </source>
</evidence>
<gene>
    <name evidence="8" type="primary">ANP1</name>
    <name evidence="8" type="ORF">QJS10_CPA07g00305</name>
</gene>